<keyword evidence="11" id="KW-0732">Signal</keyword>
<dbReference type="InterPro" id="IPR018114">
    <property type="entry name" value="TRYPSIN_HIS"/>
</dbReference>
<reference evidence="13" key="1">
    <citation type="submission" date="2021-09" db="EMBL/GenBank/DDBJ databases">
        <authorList>
            <person name="Martin H S."/>
        </authorList>
    </citation>
    <scope>NUCLEOTIDE SEQUENCE</scope>
</reference>
<organism evidence="13 14">
    <name type="scientific">Danaus chrysippus</name>
    <name type="common">African queen</name>
    <dbReference type="NCBI Taxonomy" id="151541"/>
    <lineage>
        <taxon>Eukaryota</taxon>
        <taxon>Metazoa</taxon>
        <taxon>Ecdysozoa</taxon>
        <taxon>Arthropoda</taxon>
        <taxon>Hexapoda</taxon>
        <taxon>Insecta</taxon>
        <taxon>Pterygota</taxon>
        <taxon>Neoptera</taxon>
        <taxon>Endopterygota</taxon>
        <taxon>Lepidoptera</taxon>
        <taxon>Glossata</taxon>
        <taxon>Ditrysia</taxon>
        <taxon>Papilionoidea</taxon>
        <taxon>Nymphalidae</taxon>
        <taxon>Danainae</taxon>
        <taxon>Danaini</taxon>
        <taxon>Danaina</taxon>
        <taxon>Danaus</taxon>
        <taxon>Anosia</taxon>
    </lineage>
</organism>
<dbReference type="PROSITE" id="PS00134">
    <property type="entry name" value="TRYPSIN_HIS"/>
    <property type="match status" value="2"/>
</dbReference>
<dbReference type="InterPro" id="IPR009003">
    <property type="entry name" value="Peptidase_S1_PA"/>
</dbReference>
<evidence type="ECO:0000313" key="14">
    <source>
        <dbReference type="Proteomes" id="UP000789524"/>
    </source>
</evidence>
<evidence type="ECO:0000256" key="6">
    <source>
        <dbReference type="ARBA" id="ARBA00023157"/>
    </source>
</evidence>
<keyword evidence="14" id="KW-1185">Reference proteome</keyword>
<dbReference type="GO" id="GO:0004252">
    <property type="term" value="F:serine-type endopeptidase activity"/>
    <property type="evidence" value="ECO:0007669"/>
    <property type="project" value="InterPro"/>
</dbReference>
<evidence type="ECO:0000256" key="10">
    <source>
        <dbReference type="RuleBase" id="RU363034"/>
    </source>
</evidence>
<keyword evidence="2" id="KW-0800">Toxin</keyword>
<name>A0A8J2R358_9NEOP</name>
<dbReference type="SUPFAM" id="SSF50494">
    <property type="entry name" value="Trypsin-like serine proteases"/>
    <property type="match status" value="2"/>
</dbReference>
<evidence type="ECO:0000313" key="13">
    <source>
        <dbReference type="EMBL" id="CAG9579876.1"/>
    </source>
</evidence>
<dbReference type="InterPro" id="IPR001254">
    <property type="entry name" value="Trypsin_dom"/>
</dbReference>
<evidence type="ECO:0000256" key="7">
    <source>
        <dbReference type="ARBA" id="ARBA00023240"/>
    </source>
</evidence>
<dbReference type="GO" id="GO:0005576">
    <property type="term" value="C:extracellular region"/>
    <property type="evidence" value="ECO:0007669"/>
    <property type="project" value="UniProtKB-SubCell"/>
</dbReference>
<dbReference type="InterPro" id="IPR043504">
    <property type="entry name" value="Peptidase_S1_PA_chymotrypsin"/>
</dbReference>
<keyword evidence="6" id="KW-1015">Disulfide bond</keyword>
<protein>
    <submittedName>
        <fullName evidence="13">(African queen) hypothetical protein</fullName>
    </submittedName>
</protein>
<keyword evidence="3 10" id="KW-0645">Protease</keyword>
<comment type="subcellular location">
    <subcellularLocation>
        <location evidence="1">Secreted</location>
        <location evidence="1">Extracellular space</location>
    </subcellularLocation>
</comment>
<keyword evidence="4 10" id="KW-0378">Hydrolase</keyword>
<dbReference type="PROSITE" id="PS00135">
    <property type="entry name" value="TRYPSIN_SER"/>
    <property type="match status" value="2"/>
</dbReference>
<dbReference type="GO" id="GO:0090729">
    <property type="term" value="F:toxin activity"/>
    <property type="evidence" value="ECO:0007669"/>
    <property type="project" value="UniProtKB-KW"/>
</dbReference>
<feature type="domain" description="Peptidase S1" evidence="12">
    <location>
        <begin position="316"/>
        <end position="549"/>
    </location>
</feature>
<comment type="caution">
    <text evidence="13">The sequence shown here is derived from an EMBL/GenBank/DDBJ whole genome shotgun (WGS) entry which is preliminary data.</text>
</comment>
<dbReference type="Gene3D" id="2.40.10.10">
    <property type="entry name" value="Trypsin-like serine proteases"/>
    <property type="match status" value="2"/>
</dbReference>
<evidence type="ECO:0000256" key="5">
    <source>
        <dbReference type="ARBA" id="ARBA00022825"/>
    </source>
</evidence>
<keyword evidence="7" id="KW-1199">Hemostasis impairing toxin</keyword>
<proteinExistence type="predicted"/>
<feature type="signal peptide" evidence="11">
    <location>
        <begin position="1"/>
        <end position="19"/>
    </location>
</feature>
<accession>A0A8J2R358</accession>
<dbReference type="Proteomes" id="UP000789524">
    <property type="component" value="Unassembled WGS sequence"/>
</dbReference>
<feature type="domain" description="Peptidase S1" evidence="12">
    <location>
        <begin position="67"/>
        <end position="301"/>
    </location>
</feature>
<dbReference type="InterPro" id="IPR033116">
    <property type="entry name" value="TRYPSIN_SER"/>
</dbReference>
<evidence type="ECO:0000256" key="2">
    <source>
        <dbReference type="ARBA" id="ARBA00022656"/>
    </source>
</evidence>
<dbReference type="AlphaFoldDB" id="A0A8J2R358"/>
<dbReference type="FunFam" id="2.40.10.10:FF:000006">
    <property type="entry name" value="Serine proteinase stubble"/>
    <property type="match status" value="1"/>
</dbReference>
<comment type="function">
    <text evidence="8">Fibrinolytic activity; shows preferential cleavage of Arg-Gly bonds in all three fibrinogen chains. Contact with the caterpillars causes severe bleeding, due the anticoagulant effect of the protein.</text>
</comment>
<sequence>MWKCFLLFVFLLTFTLSEGDLLRTQRGVYSKNFFGGVWGNRPPLLEAGQAKTTCTCKCGERNEVSRIVGGEEAGFNEFPWVAKMTYFKKFYCGGMLINDRYVLTAAHCVKGFMWFMIKVTFGEHNRCNATIRPETRFVIRVIANKFSLTNFDNDIALLRLNERVPMTAAIKPICLPSDDSELYVGVKAVAAGWGTLTEEGRVSCTLQEVEVPVLSNEECRNTKYTSSMITDNMLCAGYPKTGQKDSCQGDSGGPLITERKHDKRYELIGVVSWGNGCARVGYPGVYTRVTRYIDWIKENTKDGCYCCGERNEEPRVVGGSSTDVNAYPWTARLIYYKSFGCGASVINDRYVVTAAHCVKGFMWFLFKVKFGEHDRCVPGHVAETRTVVKMYVHNFTLTELTNDISLLQLNRPLEYTHAIRPVCLPKTADNLYEGIIATVAGWGAVKETGKWSCTLLEAQLPILSNENCTKTKYEVTKIKDVMMCAGFPETAHIDACTGDSGGPLFIENSEHAYELIELVQPNNRTAHNNVVEGATSSFPLHPLSGTAWG</sequence>
<dbReference type="PRINTS" id="PR00722">
    <property type="entry name" value="CHYMOTRYPSIN"/>
</dbReference>
<dbReference type="OrthoDB" id="546450at2759"/>
<evidence type="ECO:0000256" key="1">
    <source>
        <dbReference type="ARBA" id="ARBA00004239"/>
    </source>
</evidence>
<dbReference type="GO" id="GO:0006508">
    <property type="term" value="P:proteolysis"/>
    <property type="evidence" value="ECO:0007669"/>
    <property type="project" value="UniProtKB-KW"/>
</dbReference>
<dbReference type="CDD" id="cd00190">
    <property type="entry name" value="Tryp_SPc"/>
    <property type="match status" value="2"/>
</dbReference>
<evidence type="ECO:0000256" key="3">
    <source>
        <dbReference type="ARBA" id="ARBA00022670"/>
    </source>
</evidence>
<dbReference type="Pfam" id="PF00089">
    <property type="entry name" value="Trypsin"/>
    <property type="match status" value="2"/>
</dbReference>
<dbReference type="EMBL" id="CAKASE010000079">
    <property type="protein sequence ID" value="CAG9579876.1"/>
    <property type="molecule type" value="Genomic_DNA"/>
</dbReference>
<keyword evidence="9" id="KW-1205">Fibrinolytic toxin</keyword>
<evidence type="ECO:0000256" key="11">
    <source>
        <dbReference type="SAM" id="SignalP"/>
    </source>
</evidence>
<feature type="chain" id="PRO_5035243340" evidence="11">
    <location>
        <begin position="20"/>
        <end position="549"/>
    </location>
</feature>
<dbReference type="PANTHER" id="PTHR24252">
    <property type="entry name" value="ACROSIN-RELATED"/>
    <property type="match status" value="1"/>
</dbReference>
<evidence type="ECO:0000256" key="8">
    <source>
        <dbReference type="ARBA" id="ARBA00055534"/>
    </source>
</evidence>
<dbReference type="SMART" id="SM00020">
    <property type="entry name" value="Tryp_SPc"/>
    <property type="match status" value="2"/>
</dbReference>
<evidence type="ECO:0000259" key="12">
    <source>
        <dbReference type="PROSITE" id="PS50240"/>
    </source>
</evidence>
<gene>
    <name evidence="13" type="ORF">DCHRY22_LOCUS13418</name>
</gene>
<dbReference type="FunFam" id="2.40.10.10:FF:000068">
    <property type="entry name" value="transmembrane protease serine 2"/>
    <property type="match status" value="1"/>
</dbReference>
<evidence type="ECO:0000256" key="4">
    <source>
        <dbReference type="ARBA" id="ARBA00022801"/>
    </source>
</evidence>
<dbReference type="PROSITE" id="PS50240">
    <property type="entry name" value="TRYPSIN_DOM"/>
    <property type="match status" value="2"/>
</dbReference>
<evidence type="ECO:0000256" key="9">
    <source>
        <dbReference type="ARBA" id="ARBA00084094"/>
    </source>
</evidence>
<dbReference type="InterPro" id="IPR001314">
    <property type="entry name" value="Peptidase_S1A"/>
</dbReference>
<dbReference type="PANTHER" id="PTHR24252:SF7">
    <property type="entry name" value="HYALIN"/>
    <property type="match status" value="1"/>
</dbReference>
<keyword evidence="5 10" id="KW-0720">Serine protease</keyword>